<evidence type="ECO:0000313" key="1">
    <source>
        <dbReference type="EMBL" id="MCW1916228.1"/>
    </source>
</evidence>
<name>A0ABT3G8P2_9BACT</name>
<dbReference type="Proteomes" id="UP001165653">
    <property type="component" value="Unassembled WGS sequence"/>
</dbReference>
<comment type="caution">
    <text evidence="1">The sequence shown here is derived from an EMBL/GenBank/DDBJ whole genome shotgun (WGS) entry which is preliminary data.</text>
</comment>
<gene>
    <name evidence="1" type="ORF">OJ996_21740</name>
</gene>
<organism evidence="1 2">
    <name type="scientific">Luteolibacter rhizosphaerae</name>
    <dbReference type="NCBI Taxonomy" id="2989719"/>
    <lineage>
        <taxon>Bacteria</taxon>
        <taxon>Pseudomonadati</taxon>
        <taxon>Verrucomicrobiota</taxon>
        <taxon>Verrucomicrobiia</taxon>
        <taxon>Verrucomicrobiales</taxon>
        <taxon>Verrucomicrobiaceae</taxon>
        <taxon>Luteolibacter</taxon>
    </lineage>
</organism>
<proteinExistence type="predicted"/>
<evidence type="ECO:0000313" key="2">
    <source>
        <dbReference type="Proteomes" id="UP001165653"/>
    </source>
</evidence>
<dbReference type="EMBL" id="JAPDDR010000013">
    <property type="protein sequence ID" value="MCW1916228.1"/>
    <property type="molecule type" value="Genomic_DNA"/>
</dbReference>
<protein>
    <submittedName>
        <fullName evidence="1">Uncharacterized protein</fullName>
    </submittedName>
</protein>
<accession>A0ABT3G8P2</accession>
<keyword evidence="2" id="KW-1185">Reference proteome</keyword>
<sequence length="71" mass="7277">MILPLRVIPGLADAELPDQAGSGGNSTLPRRITRDLPRGFTAAGLPAESGSRLHAVQGGCAADQRCRAVVA</sequence>
<reference evidence="1" key="1">
    <citation type="submission" date="2022-10" db="EMBL/GenBank/DDBJ databases">
        <title>Luteolibacter sp. GHJ8, whole genome shotgun sequencing project.</title>
        <authorList>
            <person name="Zhao G."/>
            <person name="Shen L."/>
        </authorList>
    </citation>
    <scope>NUCLEOTIDE SEQUENCE</scope>
    <source>
        <strain evidence="1">GHJ8</strain>
    </source>
</reference>